<dbReference type="InterPro" id="IPR028098">
    <property type="entry name" value="Glyco_trans_4-like_N"/>
</dbReference>
<dbReference type="PANTHER" id="PTHR12526">
    <property type="entry name" value="GLYCOSYLTRANSFERASE"/>
    <property type="match status" value="1"/>
</dbReference>
<feature type="domain" description="Glycosyltransferase subfamily 4-like N-terminal" evidence="2">
    <location>
        <begin position="17"/>
        <end position="171"/>
    </location>
</feature>
<proteinExistence type="predicted"/>
<dbReference type="Pfam" id="PF00534">
    <property type="entry name" value="Glycos_transf_1"/>
    <property type="match status" value="1"/>
</dbReference>
<dbReference type="SUPFAM" id="SSF53756">
    <property type="entry name" value="UDP-Glycosyltransferase/glycogen phosphorylase"/>
    <property type="match status" value="1"/>
</dbReference>
<keyword evidence="3" id="KW-0328">Glycosyltransferase</keyword>
<dbReference type="Pfam" id="PF13439">
    <property type="entry name" value="Glyco_transf_4"/>
    <property type="match status" value="1"/>
</dbReference>
<evidence type="ECO:0000259" key="1">
    <source>
        <dbReference type="Pfam" id="PF00534"/>
    </source>
</evidence>
<dbReference type="Gene3D" id="3.40.50.2000">
    <property type="entry name" value="Glycogen Phosphorylase B"/>
    <property type="match status" value="2"/>
</dbReference>
<dbReference type="CDD" id="cd03811">
    <property type="entry name" value="GT4_GT28_WabH-like"/>
    <property type="match status" value="1"/>
</dbReference>
<name>A0AA48M617_9ZZZZ</name>
<organism evidence="3">
    <name type="scientific">freshwater sediment metagenome</name>
    <dbReference type="NCBI Taxonomy" id="556182"/>
    <lineage>
        <taxon>unclassified sequences</taxon>
        <taxon>metagenomes</taxon>
        <taxon>ecological metagenomes</taxon>
    </lineage>
</organism>
<accession>A0AA48M617</accession>
<dbReference type="InterPro" id="IPR001296">
    <property type="entry name" value="Glyco_trans_1"/>
</dbReference>
<dbReference type="GO" id="GO:0016757">
    <property type="term" value="F:glycosyltransferase activity"/>
    <property type="evidence" value="ECO:0007669"/>
    <property type="project" value="UniProtKB-KW"/>
</dbReference>
<protein>
    <submittedName>
        <fullName evidence="3">N-acetylgalactosamine-N, N'-diacetylbacillosaminyl-diphospho-undecaprenol 4-alpha-N-acetylgalactosaminyltransferase</fullName>
        <ecNumber evidence="3">2.4.1.291</ecNumber>
    </submittedName>
</protein>
<evidence type="ECO:0000259" key="2">
    <source>
        <dbReference type="Pfam" id="PF13439"/>
    </source>
</evidence>
<sequence length="365" mass="40664">MNRCLGKIAFLLSCVKFGGAERVALNLAHALRGRGFSIDIVLMVNEGEFLQEAQLNFNVVDLACNKTYKLPAKFLKYVLEEKPTFVISSFWKLNFCACMVRAFWPSFGLALWEHSSPYQTKSTDRLYYFVVSNTLYHIANHIVAVSRGVGDLIKQNSLALKGKVVCLPNPIPGPEPILLTVARARHERWVKGNNTNIVYVGRLAPEKNPLLLLRAFIRVPDLIKKNMTLTFVGDGPLRSELEQMILDLHLCERVKCTGFQIAPYEIIARSDILVLPSNREGLPSVLIEALYCGCSIVATDCGGGVRDILQDGRFGTLVPVGDEEALAEGILTEAEMKRCFEHQVTGTARFSPDAVARLFQDTIFK</sequence>
<evidence type="ECO:0000313" key="3">
    <source>
        <dbReference type="EMBL" id="CAJ0888507.1"/>
    </source>
</evidence>
<feature type="domain" description="Glycosyl transferase family 1" evidence="1">
    <location>
        <begin position="192"/>
        <end position="331"/>
    </location>
</feature>
<dbReference type="AlphaFoldDB" id="A0AA48M617"/>
<keyword evidence="3" id="KW-0808">Transferase</keyword>
<gene>
    <name evidence="3" type="primary">pglJ</name>
    <name evidence="3" type="ORF">AMST5_03883</name>
</gene>
<dbReference type="EC" id="2.4.1.291" evidence="3"/>
<dbReference type="EMBL" id="OY288114">
    <property type="protein sequence ID" value="CAJ0888507.1"/>
    <property type="molecule type" value="Genomic_DNA"/>
</dbReference>
<reference evidence="3" key="1">
    <citation type="submission" date="2023-07" db="EMBL/GenBank/DDBJ databases">
        <authorList>
            <person name="Pelsma A.J. K."/>
        </authorList>
    </citation>
    <scope>NUCLEOTIDE SEQUENCE</scope>
</reference>